<gene>
    <name evidence="3" type="ORF">SAMN05444339_101477</name>
</gene>
<evidence type="ECO:0000256" key="2">
    <source>
        <dbReference type="RuleBase" id="RU000363"/>
    </source>
</evidence>
<dbReference type="Gene3D" id="3.40.50.720">
    <property type="entry name" value="NAD(P)-binding Rossmann-like Domain"/>
    <property type="match status" value="1"/>
</dbReference>
<dbReference type="InterPro" id="IPR036291">
    <property type="entry name" value="NAD(P)-bd_dom_sf"/>
</dbReference>
<evidence type="ECO:0000313" key="4">
    <source>
        <dbReference type="Proteomes" id="UP000183987"/>
    </source>
</evidence>
<dbReference type="InterPro" id="IPR002347">
    <property type="entry name" value="SDR_fam"/>
</dbReference>
<dbReference type="PANTHER" id="PTHR42879">
    <property type="entry name" value="3-OXOACYL-(ACYL-CARRIER-PROTEIN) REDUCTASE"/>
    <property type="match status" value="1"/>
</dbReference>
<dbReference type="OrthoDB" id="9804774at2"/>
<dbReference type="CDD" id="cd05233">
    <property type="entry name" value="SDR_c"/>
    <property type="match status" value="1"/>
</dbReference>
<proteinExistence type="inferred from homology"/>
<evidence type="ECO:0000256" key="1">
    <source>
        <dbReference type="ARBA" id="ARBA00006484"/>
    </source>
</evidence>
<accession>A0A1M4TT80</accession>
<dbReference type="GO" id="GO:0032787">
    <property type="term" value="P:monocarboxylic acid metabolic process"/>
    <property type="evidence" value="ECO:0007669"/>
    <property type="project" value="UniProtKB-ARBA"/>
</dbReference>
<dbReference type="PRINTS" id="PR00081">
    <property type="entry name" value="GDHRDH"/>
</dbReference>
<organism evidence="3 4">
    <name type="scientific">Loktanella atrilutea</name>
    <dbReference type="NCBI Taxonomy" id="366533"/>
    <lineage>
        <taxon>Bacteria</taxon>
        <taxon>Pseudomonadati</taxon>
        <taxon>Pseudomonadota</taxon>
        <taxon>Alphaproteobacteria</taxon>
        <taxon>Rhodobacterales</taxon>
        <taxon>Roseobacteraceae</taxon>
        <taxon>Loktanella</taxon>
    </lineage>
</organism>
<dbReference type="RefSeq" id="WP_072855573.1">
    <property type="nucleotide sequence ID" value="NZ_FQUE01000001.1"/>
</dbReference>
<dbReference type="InterPro" id="IPR020904">
    <property type="entry name" value="Sc_DH/Rdtase_CS"/>
</dbReference>
<dbReference type="STRING" id="366533.SAMN05444339_101477"/>
<comment type="similarity">
    <text evidence="1 2">Belongs to the short-chain dehydrogenases/reductases (SDR) family.</text>
</comment>
<sequence>MEHIGKHALVTGGGSGIGRAIAEALADAGAEVTITGRRAEVLEEAGRGSKRLHPLVMDVTDAASVRDGIAAAVAERGPVAICVANAGIAEGGPFLKLSLRDWRQTMTTNLDGVFLTFQAALQSLPEDVPGRYIVVSSIAGVRGLKNAIPYTASKHGVIGLIHGLSEEFMFKRPVTFNALCPGYVDTDIVHNQLPGLMRRFDVDRDAAEAIIAKGNRHKRLLQVDETTAAAMWLCSDAARSVNGQSIQIAGGQV</sequence>
<reference evidence="4" key="1">
    <citation type="submission" date="2016-11" db="EMBL/GenBank/DDBJ databases">
        <authorList>
            <person name="Varghese N."/>
            <person name="Submissions S."/>
        </authorList>
    </citation>
    <scope>NUCLEOTIDE SEQUENCE [LARGE SCALE GENOMIC DNA]</scope>
    <source>
        <strain evidence="4">DSM 29326</strain>
    </source>
</reference>
<dbReference type="AlphaFoldDB" id="A0A1M4TT80"/>
<keyword evidence="4" id="KW-1185">Reference proteome</keyword>
<dbReference type="SUPFAM" id="SSF51735">
    <property type="entry name" value="NAD(P)-binding Rossmann-fold domains"/>
    <property type="match status" value="1"/>
</dbReference>
<dbReference type="FunFam" id="3.40.50.720:FF:000084">
    <property type="entry name" value="Short-chain dehydrogenase reductase"/>
    <property type="match status" value="1"/>
</dbReference>
<dbReference type="Proteomes" id="UP000183987">
    <property type="component" value="Unassembled WGS sequence"/>
</dbReference>
<dbReference type="Pfam" id="PF00106">
    <property type="entry name" value="adh_short"/>
    <property type="match status" value="1"/>
</dbReference>
<protein>
    <submittedName>
        <fullName evidence="3">NAD(P)-dependent dehydrogenase, short-chain alcohol dehydrogenase family</fullName>
    </submittedName>
</protein>
<dbReference type="PROSITE" id="PS00061">
    <property type="entry name" value="ADH_SHORT"/>
    <property type="match status" value="1"/>
</dbReference>
<dbReference type="EMBL" id="FQUE01000001">
    <property type="protein sequence ID" value="SHE47662.1"/>
    <property type="molecule type" value="Genomic_DNA"/>
</dbReference>
<dbReference type="PRINTS" id="PR00080">
    <property type="entry name" value="SDRFAMILY"/>
</dbReference>
<dbReference type="InterPro" id="IPR050259">
    <property type="entry name" value="SDR"/>
</dbReference>
<dbReference type="PANTHER" id="PTHR42879:SF2">
    <property type="entry name" value="3-OXOACYL-[ACYL-CARRIER-PROTEIN] REDUCTASE FABG"/>
    <property type="match status" value="1"/>
</dbReference>
<name>A0A1M4TT80_LOKAT</name>
<evidence type="ECO:0000313" key="3">
    <source>
        <dbReference type="EMBL" id="SHE47662.1"/>
    </source>
</evidence>